<dbReference type="EMBL" id="CP072649">
    <property type="protein sequence ID" value="QUW04584.1"/>
    <property type="molecule type" value="Genomic_DNA"/>
</dbReference>
<evidence type="ECO:0008006" key="3">
    <source>
        <dbReference type="Google" id="ProtNLM"/>
    </source>
</evidence>
<evidence type="ECO:0000313" key="1">
    <source>
        <dbReference type="EMBL" id="QUW04584.1"/>
    </source>
</evidence>
<evidence type="ECO:0000313" key="2">
    <source>
        <dbReference type="Proteomes" id="UP000676506"/>
    </source>
</evidence>
<protein>
    <recommendedName>
        <fullName evidence="3">Prolyl 4-hydroxylase alpha subunit Fe(2+) 2OG dioxygenase domain-containing protein</fullName>
    </recommendedName>
</protein>
<reference evidence="1 2" key="1">
    <citation type="submission" date="2021-03" db="EMBL/GenBank/DDBJ databases">
        <title>Genomic and phenotypic characterization of Chloracidobacterium isolates provides evidence for multiple species.</title>
        <authorList>
            <person name="Saini M.K."/>
            <person name="Costas A.M.G."/>
            <person name="Tank M."/>
            <person name="Bryant D.A."/>
        </authorList>
    </citation>
    <scope>NUCLEOTIDE SEQUENCE [LARGE SCALE GENOMIC DNA]</scope>
    <source>
        <strain evidence="1 2">BV2-C</strain>
    </source>
</reference>
<organism evidence="1 2">
    <name type="scientific">Chloracidobacterium validum</name>
    <dbReference type="NCBI Taxonomy" id="2821543"/>
    <lineage>
        <taxon>Bacteria</taxon>
        <taxon>Pseudomonadati</taxon>
        <taxon>Acidobacteriota</taxon>
        <taxon>Terriglobia</taxon>
        <taxon>Terriglobales</taxon>
        <taxon>Acidobacteriaceae</taxon>
        <taxon>Chloracidobacterium</taxon>
    </lineage>
</organism>
<name>A0ABX8BCC2_9BACT</name>
<dbReference type="SUPFAM" id="SSF51197">
    <property type="entry name" value="Clavaminate synthase-like"/>
    <property type="match status" value="1"/>
</dbReference>
<dbReference type="Gene3D" id="2.60.120.620">
    <property type="entry name" value="q2cbj1_9rhob like domain"/>
    <property type="match status" value="1"/>
</dbReference>
<gene>
    <name evidence="1" type="ORF">J8C06_12435</name>
</gene>
<proteinExistence type="predicted"/>
<sequence length="253" mass="27944">MATFDAPSLPSGAGTAWLGVREVTVPMLPSASDLAVRVRGWLEPALCARWVASVYAAREHWVEAFGGLQFSLGRAWYTDLEMGREADYFAEAAERNALVERYAPGLQRRMRQLARAVVGRPVIQREGWCGAGIHIFPAGSWVAQQGGEIHFDTEGLLPEQLAEQTPALTLVVMLQPPVDGGGLRLWEARFEGDETPSPAQLARPSQSIAYGVGDALIFDSYRLHWIEPFTGDRDRISVTLHVVQTGPVWESWF</sequence>
<accession>A0ABX8BCC2</accession>
<keyword evidence="2" id="KW-1185">Reference proteome</keyword>
<dbReference type="RefSeq" id="WP_211430473.1">
    <property type="nucleotide sequence ID" value="NZ_CP072649.1"/>
</dbReference>
<dbReference type="Proteomes" id="UP000676506">
    <property type="component" value="Chromosome 2"/>
</dbReference>